<reference evidence="1 2" key="1">
    <citation type="journal article" date="2018" name="Genome Announc.">
        <title>Genome Sequence of Geothermobacter sp. HR-1 Iron Reducer from the Loihi Seamount.</title>
        <authorList>
            <person name="Smith H."/>
            <person name="Abuyen K."/>
            <person name="Tremblay J."/>
            <person name="Savalia P."/>
            <person name="Perez-Rodriguez I."/>
            <person name="Emerson D."/>
            <person name="Tully B."/>
            <person name="Amend J."/>
        </authorList>
    </citation>
    <scope>NUCLEOTIDE SEQUENCE [LARGE SCALE GENOMIC DNA]</scope>
    <source>
        <strain evidence="1 2">HR-1</strain>
    </source>
</reference>
<dbReference type="Gene3D" id="1.10.10.10">
    <property type="entry name" value="Winged helix-like DNA-binding domain superfamily/Winged helix DNA-binding domain"/>
    <property type="match status" value="1"/>
</dbReference>
<dbReference type="RefSeq" id="WP_103116588.1">
    <property type="nucleotide sequence ID" value="NZ_PPFX01000046.1"/>
</dbReference>
<dbReference type="OrthoDB" id="192660at2"/>
<dbReference type="GO" id="GO:0006355">
    <property type="term" value="P:regulation of DNA-templated transcription"/>
    <property type="evidence" value="ECO:0007669"/>
    <property type="project" value="UniProtKB-ARBA"/>
</dbReference>
<gene>
    <name evidence="1" type="ORF">C2E25_15270</name>
</gene>
<evidence type="ECO:0000313" key="2">
    <source>
        <dbReference type="Proteomes" id="UP000236340"/>
    </source>
</evidence>
<dbReference type="CDD" id="cd00090">
    <property type="entry name" value="HTH_ARSR"/>
    <property type="match status" value="1"/>
</dbReference>
<comment type="caution">
    <text evidence="1">The sequence shown here is derived from an EMBL/GenBank/DDBJ whole genome shotgun (WGS) entry which is preliminary data.</text>
</comment>
<dbReference type="SUPFAM" id="SSF46785">
    <property type="entry name" value="Winged helix' DNA-binding domain"/>
    <property type="match status" value="1"/>
</dbReference>
<accession>A0A2K2H6P8</accession>
<dbReference type="InterPro" id="IPR011991">
    <property type="entry name" value="ArsR-like_HTH"/>
</dbReference>
<dbReference type="EMBL" id="PPFX01000046">
    <property type="protein sequence ID" value="PNU18920.1"/>
    <property type="molecule type" value="Genomic_DNA"/>
</dbReference>
<organism evidence="1 2">
    <name type="scientific">Geothermobacter hydrogeniphilus</name>
    <dbReference type="NCBI Taxonomy" id="1969733"/>
    <lineage>
        <taxon>Bacteria</taxon>
        <taxon>Pseudomonadati</taxon>
        <taxon>Thermodesulfobacteriota</taxon>
        <taxon>Desulfuromonadia</taxon>
        <taxon>Desulfuromonadales</taxon>
        <taxon>Geothermobacteraceae</taxon>
        <taxon>Geothermobacter</taxon>
    </lineage>
</organism>
<dbReference type="Proteomes" id="UP000236340">
    <property type="component" value="Unassembled WGS sequence"/>
</dbReference>
<sequence length="338" mass="37973">MNASLSEFKETILEHLLNLLWRQWTAIGVSGYGSAEEAKVVDPEALLLLTLTVARYDARLFDEVLGWLEINGGYLNVQRLQNLVRRFDFQAKAELSAVADRLGRESSVALKWKKLAATYSQDAELPLFYMRDGRPMPLPDNCDVIFQCHGLLRPPVRTRGLSQSFPRDGMPTLLLRLRALLGVNLRCEILCLLGSVDEIHPSLIARLTGQNPRSIQNVLAEMVHSGVVQVRTRAREKVYSLSMGTLDALLRPNGFTPWQNSVPLFRALEILWLGVTAPKRQNLGPLLRASEWRRLAKEIRVLLGDAGMGQPLREGSLFAGEKYCAVFQEDIRKFIAGL</sequence>
<protein>
    <submittedName>
        <fullName evidence="1">Uncharacterized protein</fullName>
    </submittedName>
</protein>
<dbReference type="AlphaFoldDB" id="A0A2K2H6P8"/>
<dbReference type="InterPro" id="IPR036388">
    <property type="entry name" value="WH-like_DNA-bd_sf"/>
</dbReference>
<evidence type="ECO:0000313" key="1">
    <source>
        <dbReference type="EMBL" id="PNU18920.1"/>
    </source>
</evidence>
<name>A0A2K2H6P8_9BACT</name>
<dbReference type="InterPro" id="IPR036390">
    <property type="entry name" value="WH_DNA-bd_sf"/>
</dbReference>
<proteinExistence type="predicted"/>